<evidence type="ECO:0000256" key="2">
    <source>
        <dbReference type="ARBA" id="ARBA00008554"/>
    </source>
</evidence>
<evidence type="ECO:0000256" key="4">
    <source>
        <dbReference type="ARBA" id="ARBA00022660"/>
    </source>
</evidence>
<evidence type="ECO:0000313" key="10">
    <source>
        <dbReference type="EMBL" id="KJE89843.1"/>
    </source>
</evidence>
<comment type="similarity">
    <text evidence="2 9">Belongs to the UQCRB/QCR7 family.</text>
</comment>
<evidence type="ECO:0000313" key="11">
    <source>
        <dbReference type="Proteomes" id="UP000008743"/>
    </source>
</evidence>
<dbReference type="RefSeq" id="XP_004349788.1">
    <property type="nucleotide sequence ID" value="XM_004349738.2"/>
</dbReference>
<dbReference type="FunCoup" id="A0A0D2WK02">
    <property type="interactions" value="70"/>
</dbReference>
<comment type="subcellular location">
    <subcellularLocation>
        <location evidence="1">Mitochondrion inner membrane</location>
        <topology evidence="1">Peripheral membrane protein</topology>
        <orientation evidence="1">Matrix side</orientation>
    </subcellularLocation>
</comment>
<dbReference type="STRING" id="595528.A0A0D2WK02"/>
<accession>A0A0D2WK02</accession>
<dbReference type="PANTHER" id="PTHR12022">
    <property type="entry name" value="UBIQUINOL-CYTOCHROME C REDUCTASE COMPLEX 14 KD PROTEIN"/>
    <property type="match status" value="1"/>
</dbReference>
<dbReference type="GO" id="GO:0005743">
    <property type="term" value="C:mitochondrial inner membrane"/>
    <property type="evidence" value="ECO:0007669"/>
    <property type="project" value="UniProtKB-SubCell"/>
</dbReference>
<evidence type="ECO:0000256" key="6">
    <source>
        <dbReference type="ARBA" id="ARBA00022982"/>
    </source>
</evidence>
<dbReference type="OrthoDB" id="425749at2759"/>
<evidence type="ECO:0000256" key="1">
    <source>
        <dbReference type="ARBA" id="ARBA00004443"/>
    </source>
</evidence>
<dbReference type="Pfam" id="PF02271">
    <property type="entry name" value="UCR_14kD"/>
    <property type="match status" value="1"/>
</dbReference>
<dbReference type="EMBL" id="KE346361">
    <property type="protein sequence ID" value="KJE89843.1"/>
    <property type="molecule type" value="Genomic_DNA"/>
</dbReference>
<keyword evidence="11" id="KW-1185">Reference proteome</keyword>
<dbReference type="eggNOG" id="KOG3440">
    <property type="taxonomic scope" value="Eukaryota"/>
</dbReference>
<keyword evidence="3 9" id="KW-0813">Transport</keyword>
<dbReference type="AlphaFoldDB" id="A0A0D2WK02"/>
<evidence type="ECO:0000256" key="8">
    <source>
        <dbReference type="ARBA" id="ARBA00023136"/>
    </source>
</evidence>
<keyword evidence="8 9" id="KW-0472">Membrane</keyword>
<gene>
    <name evidence="10" type="ORF">CAOG_001268</name>
</gene>
<dbReference type="OMA" id="PLAQWYT"/>
<evidence type="ECO:0000256" key="9">
    <source>
        <dbReference type="PIRNR" id="PIRNR000022"/>
    </source>
</evidence>
<evidence type="ECO:0000256" key="7">
    <source>
        <dbReference type="ARBA" id="ARBA00023128"/>
    </source>
</evidence>
<reference evidence="11" key="1">
    <citation type="submission" date="2011-02" db="EMBL/GenBank/DDBJ databases">
        <title>The Genome Sequence of Capsaspora owczarzaki ATCC 30864.</title>
        <authorList>
            <person name="Russ C."/>
            <person name="Cuomo C."/>
            <person name="Burger G."/>
            <person name="Gray M.W."/>
            <person name="Holland P.W.H."/>
            <person name="King N."/>
            <person name="Lang F.B.F."/>
            <person name="Roger A.J."/>
            <person name="Ruiz-Trillo I."/>
            <person name="Young S.K."/>
            <person name="Zeng Q."/>
            <person name="Gargeya S."/>
            <person name="Alvarado L."/>
            <person name="Berlin A."/>
            <person name="Chapman S.B."/>
            <person name="Chen Z."/>
            <person name="Freedman E."/>
            <person name="Gellesch M."/>
            <person name="Goldberg J."/>
            <person name="Griggs A."/>
            <person name="Gujja S."/>
            <person name="Heilman E."/>
            <person name="Heiman D."/>
            <person name="Howarth C."/>
            <person name="Mehta T."/>
            <person name="Neiman D."/>
            <person name="Pearson M."/>
            <person name="Roberts A."/>
            <person name="Saif S."/>
            <person name="Shea T."/>
            <person name="Shenoy N."/>
            <person name="Sisk P."/>
            <person name="Stolte C."/>
            <person name="Sykes S."/>
            <person name="White J."/>
            <person name="Yandava C."/>
            <person name="Haas B."/>
            <person name="Nusbaum C."/>
            <person name="Birren B."/>
        </authorList>
    </citation>
    <scope>NUCLEOTIDE SEQUENCE</scope>
    <source>
        <strain evidence="11">ATCC 30864</strain>
    </source>
</reference>
<comment type="function">
    <text evidence="9">Component of the ubiquinol-cytochrome c oxidoreductase, a multisubunit transmembrane complex that is part of the mitochondrial electron transport chain which drives oxidative phosphorylation.</text>
</comment>
<name>A0A0D2WK02_CAPO3</name>
<dbReference type="PhylomeDB" id="A0A0D2WK02"/>
<dbReference type="Gene3D" id="1.10.1090.10">
    <property type="entry name" value="Cytochrome b-c1 complex subunit 7"/>
    <property type="match status" value="1"/>
</dbReference>
<proteinExistence type="inferred from homology"/>
<keyword evidence="6 9" id="KW-0249">Electron transport</keyword>
<evidence type="ECO:0000256" key="5">
    <source>
        <dbReference type="ARBA" id="ARBA00022792"/>
    </source>
</evidence>
<dbReference type="SUPFAM" id="SSF81524">
    <property type="entry name" value="14 kDa protein of cytochrome bc1 complex (Ubiquinol-cytochrome c reductase)"/>
    <property type="match status" value="1"/>
</dbReference>
<dbReference type="FunFam" id="1.10.1090.10:FF:000001">
    <property type="entry name" value="Cytochrome b-c1 complex subunit 7"/>
    <property type="match status" value="1"/>
</dbReference>
<dbReference type="PANTHER" id="PTHR12022:SF0">
    <property type="entry name" value="CYTOCHROME B-C1 COMPLEX SUBUNIT 7"/>
    <property type="match status" value="1"/>
</dbReference>
<dbReference type="GO" id="GO:0045275">
    <property type="term" value="C:respiratory chain complex III"/>
    <property type="evidence" value="ECO:0007669"/>
    <property type="project" value="InterPro"/>
</dbReference>
<dbReference type="InParanoid" id="A0A0D2WK02"/>
<protein>
    <recommendedName>
        <fullName evidence="9">Cytochrome b-c1 complex subunit 7</fullName>
    </recommendedName>
</protein>
<dbReference type="InterPro" id="IPR036544">
    <property type="entry name" value="QCR7_sf"/>
</dbReference>
<dbReference type="InterPro" id="IPR003197">
    <property type="entry name" value="QCR7"/>
</dbReference>
<sequence>MTSLRHTNVGLVSSLFNSISRWAVNASGYQKFGLFRDDLLSEDDPVVAEALRRLDPIEQDRRIFRMKIATQLSLQQQILPREQWTNSETEPRYLQGLIQTVAKEMAERKKFEHL</sequence>
<dbReference type="GO" id="GO:0006122">
    <property type="term" value="P:mitochondrial electron transport, ubiquinol to cytochrome c"/>
    <property type="evidence" value="ECO:0007669"/>
    <property type="project" value="InterPro"/>
</dbReference>
<dbReference type="PIRSF" id="PIRSF000022">
    <property type="entry name" value="Bc1_14K"/>
    <property type="match status" value="1"/>
</dbReference>
<evidence type="ECO:0000256" key="3">
    <source>
        <dbReference type="ARBA" id="ARBA00022448"/>
    </source>
</evidence>
<dbReference type="Proteomes" id="UP000008743">
    <property type="component" value="Unassembled WGS sequence"/>
</dbReference>
<keyword evidence="7 9" id="KW-0496">Mitochondrion</keyword>
<organism evidence="10 11">
    <name type="scientific">Capsaspora owczarzaki (strain ATCC 30864)</name>
    <dbReference type="NCBI Taxonomy" id="595528"/>
    <lineage>
        <taxon>Eukaryota</taxon>
        <taxon>Filasterea</taxon>
        <taxon>Capsaspora</taxon>
    </lineage>
</organism>
<keyword evidence="4 9" id="KW-0679">Respiratory chain</keyword>
<keyword evidence="5 9" id="KW-0999">Mitochondrion inner membrane</keyword>